<accession>A0A9W5UUB9</accession>
<evidence type="ECO:0000313" key="2">
    <source>
        <dbReference type="EMBL" id="GIJ34706.1"/>
    </source>
</evidence>
<name>A0A9W5UUB9_9ACTN</name>
<protein>
    <submittedName>
        <fullName evidence="2">Uncharacterized protein</fullName>
    </submittedName>
</protein>
<keyword evidence="3" id="KW-1185">Reference proteome</keyword>
<keyword evidence="1" id="KW-0472">Membrane</keyword>
<comment type="caution">
    <text evidence="2">The sequence shown here is derived from an EMBL/GenBank/DDBJ whole genome shotgun (WGS) entry which is preliminary data.</text>
</comment>
<dbReference type="RefSeq" id="WP_093401298.1">
    <property type="nucleotide sequence ID" value="NZ_BOPD01000023.1"/>
</dbReference>
<sequence>MAVVVDLLNITIILHGLLKLTAITNAIRWISERGRDYRLAYDRMPPADDAAKLRLLVECGGTFFPFGAKDHRIRRRYLRWQRRSRRWRAAAVALRIWATVCFTAPGLVALTVFGTAGPAFFLPRPPGSRWLTLGAALVAAAIVIAIFFEALTWYLTVRGYARRFLTTGFHRTRVDSTGENLAELRVYIYLAASMVLANSMLCLTAAVSFGSYRYLDGNEVGYGPSAVAAACLHTASSMSFLGESPFTTHNSVGSLIGVLDLGSGVMLILFGLTLLPAMLNLNGRDE</sequence>
<gene>
    <name evidence="2" type="ORF">Vse01_38540</name>
</gene>
<dbReference type="AlphaFoldDB" id="A0A9W5UUB9"/>
<proteinExistence type="predicted"/>
<dbReference type="Proteomes" id="UP000607311">
    <property type="component" value="Unassembled WGS sequence"/>
</dbReference>
<organism evidence="2 3">
    <name type="scientific">Micromonospora sediminimaris</name>
    <dbReference type="NCBI Taxonomy" id="547162"/>
    <lineage>
        <taxon>Bacteria</taxon>
        <taxon>Bacillati</taxon>
        <taxon>Actinomycetota</taxon>
        <taxon>Actinomycetes</taxon>
        <taxon>Micromonosporales</taxon>
        <taxon>Micromonosporaceae</taxon>
        <taxon>Micromonospora</taxon>
    </lineage>
</organism>
<feature type="transmembrane region" description="Helical" evidence="1">
    <location>
        <begin position="7"/>
        <end position="30"/>
    </location>
</feature>
<dbReference type="EMBL" id="BOPD01000023">
    <property type="protein sequence ID" value="GIJ34706.1"/>
    <property type="molecule type" value="Genomic_DNA"/>
</dbReference>
<keyword evidence="1" id="KW-1133">Transmembrane helix</keyword>
<evidence type="ECO:0000313" key="3">
    <source>
        <dbReference type="Proteomes" id="UP000607311"/>
    </source>
</evidence>
<feature type="transmembrane region" description="Helical" evidence="1">
    <location>
        <begin position="186"/>
        <end position="209"/>
    </location>
</feature>
<feature type="transmembrane region" description="Helical" evidence="1">
    <location>
        <begin position="254"/>
        <end position="279"/>
    </location>
</feature>
<reference evidence="2" key="1">
    <citation type="submission" date="2021-01" db="EMBL/GenBank/DDBJ databases">
        <title>Whole genome shotgun sequence of Verrucosispora sediminis NBRC 107745.</title>
        <authorList>
            <person name="Komaki H."/>
            <person name="Tamura T."/>
        </authorList>
    </citation>
    <scope>NUCLEOTIDE SEQUENCE</scope>
    <source>
        <strain evidence="2">NBRC 107745</strain>
    </source>
</reference>
<dbReference type="OrthoDB" id="9905174at2"/>
<feature type="transmembrane region" description="Helical" evidence="1">
    <location>
        <begin position="133"/>
        <end position="155"/>
    </location>
</feature>
<evidence type="ECO:0000256" key="1">
    <source>
        <dbReference type="SAM" id="Phobius"/>
    </source>
</evidence>
<keyword evidence="1" id="KW-0812">Transmembrane</keyword>
<feature type="transmembrane region" description="Helical" evidence="1">
    <location>
        <begin position="89"/>
        <end position="113"/>
    </location>
</feature>